<gene>
    <name evidence="1" type="ORF">S03H2_34590</name>
</gene>
<evidence type="ECO:0008006" key="2">
    <source>
        <dbReference type="Google" id="ProtNLM"/>
    </source>
</evidence>
<name>X1HIR7_9ZZZZ</name>
<dbReference type="AlphaFoldDB" id="X1HIR7"/>
<organism evidence="1">
    <name type="scientific">marine sediment metagenome</name>
    <dbReference type="NCBI Taxonomy" id="412755"/>
    <lineage>
        <taxon>unclassified sequences</taxon>
        <taxon>metagenomes</taxon>
        <taxon>ecological metagenomes</taxon>
    </lineage>
</organism>
<protein>
    <recommendedName>
        <fullName evidence="2">HEAT repeat domain-containing protein</fullName>
    </recommendedName>
</protein>
<dbReference type="EMBL" id="BARU01021120">
    <property type="protein sequence ID" value="GAH56945.1"/>
    <property type="molecule type" value="Genomic_DNA"/>
</dbReference>
<accession>X1HIR7</accession>
<comment type="caution">
    <text evidence="1">The sequence shown here is derived from an EMBL/GenBank/DDBJ whole genome shotgun (WGS) entry which is preliminary data.</text>
</comment>
<sequence>LALASNSKNPSHKTAALRGYIGLVRDESLATKKKLAMCRQAAALIQRNEEKKLLLGALATVPAAEALSMAMAHLDNPATRDEASFAAVAISEKIVQQSRSEVAAALQKVIRATDNKDVLRRARATLNKAKKAAGR</sequence>
<feature type="non-terminal residue" evidence="1">
    <location>
        <position position="1"/>
    </location>
</feature>
<reference evidence="1" key="1">
    <citation type="journal article" date="2014" name="Front. Microbiol.">
        <title>High frequency of phylogenetically diverse reductive dehalogenase-homologous genes in deep subseafloor sedimentary metagenomes.</title>
        <authorList>
            <person name="Kawai M."/>
            <person name="Futagami T."/>
            <person name="Toyoda A."/>
            <person name="Takaki Y."/>
            <person name="Nishi S."/>
            <person name="Hori S."/>
            <person name="Arai W."/>
            <person name="Tsubouchi T."/>
            <person name="Morono Y."/>
            <person name="Uchiyama I."/>
            <person name="Ito T."/>
            <person name="Fujiyama A."/>
            <person name="Inagaki F."/>
            <person name="Takami H."/>
        </authorList>
    </citation>
    <scope>NUCLEOTIDE SEQUENCE</scope>
    <source>
        <strain evidence="1">Expedition CK06-06</strain>
    </source>
</reference>
<proteinExistence type="predicted"/>
<evidence type="ECO:0000313" key="1">
    <source>
        <dbReference type="EMBL" id="GAH56945.1"/>
    </source>
</evidence>